<dbReference type="AlphaFoldDB" id="M5S7B2"/>
<dbReference type="PATRIC" id="fig|1263868.3.peg.2237"/>
<dbReference type="InterPro" id="IPR020915">
    <property type="entry name" value="UPF0311"/>
</dbReference>
<organism evidence="2 3">
    <name type="scientific">Rhodopirellula europaea SH398</name>
    <dbReference type="NCBI Taxonomy" id="1263868"/>
    <lineage>
        <taxon>Bacteria</taxon>
        <taxon>Pseudomonadati</taxon>
        <taxon>Planctomycetota</taxon>
        <taxon>Planctomycetia</taxon>
        <taxon>Pirellulales</taxon>
        <taxon>Pirellulaceae</taxon>
        <taxon>Rhodopirellula</taxon>
    </lineage>
</organism>
<evidence type="ECO:0000256" key="1">
    <source>
        <dbReference type="HAMAP-Rule" id="MF_00775"/>
    </source>
</evidence>
<gene>
    <name evidence="2" type="ORF">RESH_02068</name>
</gene>
<protein>
    <recommendedName>
        <fullName evidence="1">UPF0311 protein RESH_02068</fullName>
    </recommendedName>
</protein>
<name>M5S7B2_9BACT</name>
<evidence type="ECO:0000313" key="2">
    <source>
        <dbReference type="EMBL" id="EMI27336.1"/>
    </source>
</evidence>
<dbReference type="HAMAP" id="MF_00775">
    <property type="entry name" value="UPF0311"/>
    <property type="match status" value="1"/>
</dbReference>
<dbReference type="Pfam" id="PF11578">
    <property type="entry name" value="DUF3237"/>
    <property type="match status" value="1"/>
</dbReference>
<dbReference type="STRING" id="1263868.RESH_02068"/>
<dbReference type="EMBL" id="ANOF01000068">
    <property type="protein sequence ID" value="EMI27336.1"/>
    <property type="molecule type" value="Genomic_DNA"/>
</dbReference>
<dbReference type="Proteomes" id="UP000011996">
    <property type="component" value="Unassembled WGS sequence"/>
</dbReference>
<comment type="similarity">
    <text evidence="1">Belongs to the UPF0311 family.</text>
</comment>
<dbReference type="PANTHER" id="PTHR37315">
    <property type="entry name" value="UPF0311 PROTEIN BLR7842"/>
    <property type="match status" value="1"/>
</dbReference>
<dbReference type="Gene3D" id="2.40.160.20">
    <property type="match status" value="1"/>
</dbReference>
<comment type="caution">
    <text evidence="2">The sequence shown here is derived from an EMBL/GenBank/DDBJ whole genome shotgun (WGS) entry which is preliminary data.</text>
</comment>
<sequence>MADFRSRQLNQNCEDDLMLKLSTFLFAFLPCVLFSLSSQALAEVAGDTGVKGERVFYASHSLMWYVPDQLTELASAQGIDDHQLVGLQKIGASRTLQHWQLPDDENLAKEALRQGDVDVFVMSPIQFPDEGIENFIKLGLKHNPEMRFLVQLSWGGGDIDNQDFPNGAWEVPDRDKTPEQLSLMNARNIHAGETQIDSLNEKYGDGQDIVFLIPASQAASELRSRIYRKEMPGLEDQDELFVDPAHPSAPLEALNTYLHFAVLYQQSPLGLPSTQKLEQVNRPQWDESLTRTLQEIAWRTAANYSRSGLPNVDAEEISAAFDFPQPVEYPELEFVYTANIKVGEALDFGQVDDGKRLVIPIVGGTFHGPDIQGEVVPGGVDWNLSRSDGATEADATYFLRTEDGVLIRVSNLGVGAPPTGLRFTTPRFIAPRGQYDWLNQSTFVGTLDVDWKREFSIRLRVFRVRSQESP</sequence>
<reference evidence="2 3" key="1">
    <citation type="journal article" date="2013" name="Mar. Genomics">
        <title>Expression of sulfatases in Rhodopirellula baltica and the diversity of sulfatases in the genus Rhodopirellula.</title>
        <authorList>
            <person name="Wegner C.E."/>
            <person name="Richter-Heitmann T."/>
            <person name="Klindworth A."/>
            <person name="Klockow C."/>
            <person name="Richter M."/>
            <person name="Achstetter T."/>
            <person name="Glockner F.O."/>
            <person name="Harder J."/>
        </authorList>
    </citation>
    <scope>NUCLEOTIDE SEQUENCE [LARGE SCALE GENOMIC DNA]</scope>
    <source>
        <strain evidence="2 3">SH398</strain>
    </source>
</reference>
<dbReference type="PANTHER" id="PTHR37315:SF1">
    <property type="entry name" value="UPF0311 PROTEIN BLR7842"/>
    <property type="match status" value="1"/>
</dbReference>
<proteinExistence type="inferred from homology"/>
<accession>M5S7B2</accession>
<evidence type="ECO:0000313" key="3">
    <source>
        <dbReference type="Proteomes" id="UP000011996"/>
    </source>
</evidence>